<dbReference type="AlphaFoldDB" id="G4TYH7"/>
<feature type="compositionally biased region" description="Basic and acidic residues" evidence="1">
    <location>
        <begin position="72"/>
        <end position="81"/>
    </location>
</feature>
<dbReference type="HOGENOM" id="CLU_2109943_0_0_1"/>
<proteinExistence type="predicted"/>
<accession>G4TYH7</accession>
<dbReference type="Proteomes" id="UP000007148">
    <property type="component" value="Unassembled WGS sequence"/>
</dbReference>
<feature type="region of interest" description="Disordered" evidence="1">
    <location>
        <begin position="59"/>
        <end position="81"/>
    </location>
</feature>
<reference evidence="2 3" key="1">
    <citation type="journal article" date="2011" name="PLoS Pathog.">
        <title>Endophytic Life Strategies Decoded by Genome and Transcriptome Analyses of the Mutualistic Root Symbiont Piriformospora indica.</title>
        <authorList>
            <person name="Zuccaro A."/>
            <person name="Lahrmann U."/>
            <person name="Guldener U."/>
            <person name="Langen G."/>
            <person name="Pfiffi S."/>
            <person name="Biedenkopf D."/>
            <person name="Wong P."/>
            <person name="Samans B."/>
            <person name="Grimm C."/>
            <person name="Basiewicz M."/>
            <person name="Murat C."/>
            <person name="Martin F."/>
            <person name="Kogel K.H."/>
        </authorList>
    </citation>
    <scope>NUCLEOTIDE SEQUENCE [LARGE SCALE GENOMIC DNA]</scope>
    <source>
        <strain evidence="2 3">DSM 11827</strain>
    </source>
</reference>
<name>G4TYH7_SERID</name>
<dbReference type="InParanoid" id="G4TYH7"/>
<feature type="compositionally biased region" description="Polar residues" evidence="1">
    <location>
        <begin position="59"/>
        <end position="69"/>
    </location>
</feature>
<evidence type="ECO:0000313" key="3">
    <source>
        <dbReference type="Proteomes" id="UP000007148"/>
    </source>
</evidence>
<evidence type="ECO:0000256" key="1">
    <source>
        <dbReference type="SAM" id="MobiDB-lite"/>
    </source>
</evidence>
<feature type="compositionally biased region" description="Low complexity" evidence="1">
    <location>
        <begin position="14"/>
        <end position="27"/>
    </location>
</feature>
<gene>
    <name evidence="2" type="ORF">PIIN_10363</name>
</gene>
<feature type="non-terminal residue" evidence="2">
    <location>
        <position position="115"/>
    </location>
</feature>
<comment type="caution">
    <text evidence="2">The sequence shown here is derived from an EMBL/GenBank/DDBJ whole genome shotgun (WGS) entry which is preliminary data.</text>
</comment>
<protein>
    <submittedName>
        <fullName evidence="2">Uncharacterized protein</fullName>
    </submittedName>
</protein>
<sequence>MDIFRKIRKKSKKTQGTTLTPTTSGASASLVQASTRLVAPPVVEQDPSLQQSVVTTVALPTTQSTTDQHYPSPDHEQTRRSKMDKWLARVALMLSLTKSIADAAEFAPLKGACEA</sequence>
<evidence type="ECO:0000313" key="2">
    <source>
        <dbReference type="EMBL" id="CCA76370.1"/>
    </source>
</evidence>
<organism evidence="2 3">
    <name type="scientific">Serendipita indica (strain DSM 11827)</name>
    <name type="common">Root endophyte fungus</name>
    <name type="synonym">Piriformospora indica</name>
    <dbReference type="NCBI Taxonomy" id="1109443"/>
    <lineage>
        <taxon>Eukaryota</taxon>
        <taxon>Fungi</taxon>
        <taxon>Dikarya</taxon>
        <taxon>Basidiomycota</taxon>
        <taxon>Agaricomycotina</taxon>
        <taxon>Agaricomycetes</taxon>
        <taxon>Sebacinales</taxon>
        <taxon>Serendipitaceae</taxon>
        <taxon>Serendipita</taxon>
    </lineage>
</organism>
<dbReference type="EMBL" id="CAFZ01000720">
    <property type="protein sequence ID" value="CCA76370.1"/>
    <property type="molecule type" value="Genomic_DNA"/>
</dbReference>
<feature type="region of interest" description="Disordered" evidence="1">
    <location>
        <begin position="1"/>
        <end position="27"/>
    </location>
</feature>
<keyword evidence="3" id="KW-1185">Reference proteome</keyword>
<feature type="compositionally biased region" description="Basic residues" evidence="1">
    <location>
        <begin position="1"/>
        <end position="13"/>
    </location>
</feature>